<reference evidence="3 4" key="1">
    <citation type="submission" date="2017-06" db="EMBL/GenBank/DDBJ databases">
        <title>Raineya orbicola gen. nov., sp. nov. a slightly thermophilic bacterium of the phylum Bacteroidetes and the description of Raineyaceae fam. nov.</title>
        <authorList>
            <person name="Albuquerque L."/>
            <person name="Polonia A.R.M."/>
            <person name="Barroso C."/>
            <person name="Froufe H.J.C."/>
            <person name="Lage O."/>
            <person name="Lobo-Da-Cunha A."/>
            <person name="Egas C."/>
            <person name="Da Costa M.S."/>
        </authorList>
    </citation>
    <scope>NUCLEOTIDE SEQUENCE [LARGE SCALE GENOMIC DNA]</scope>
    <source>
        <strain evidence="3 4">SPSPC-11</strain>
    </source>
</reference>
<dbReference type="Gene3D" id="3.30.70.1070">
    <property type="entry name" value="Sporulation related repeat"/>
    <property type="match status" value="1"/>
</dbReference>
<dbReference type="Pfam" id="PF11751">
    <property type="entry name" value="PorP_SprF"/>
    <property type="match status" value="1"/>
</dbReference>
<dbReference type="Pfam" id="PF05036">
    <property type="entry name" value="SPOR"/>
    <property type="match status" value="1"/>
</dbReference>
<dbReference type="InterPro" id="IPR007730">
    <property type="entry name" value="SPOR-like_dom"/>
</dbReference>
<dbReference type="EMBL" id="NKXO01000033">
    <property type="protein sequence ID" value="PKQ67454.1"/>
    <property type="molecule type" value="Genomic_DNA"/>
</dbReference>
<dbReference type="SUPFAM" id="SSF110997">
    <property type="entry name" value="Sporulation related repeat"/>
    <property type="match status" value="1"/>
</dbReference>
<proteinExistence type="predicted"/>
<evidence type="ECO:0000313" key="4">
    <source>
        <dbReference type="Proteomes" id="UP000233387"/>
    </source>
</evidence>
<sequence length="501" mass="58528">MKQFIRIFIFMAFLSNFVYAQGLPNTPFHLHNFNNYHLLNPAAAGLQPVFGSGEDPLFFFTFHRQQIGSFQNVPTYASLSFNKYIYKRGAPKLDEYGRQLRDKRGKPLYEEELTPNAIGGNVYNFSRSIWRTTGLWFSYAREVKVKFMENLFGVPVENLRLGLAMGMENDGFNIPDGTTIDDPTILNRRDKFARPVGQFGLMYVFGGKSGPFSAWEFGAGLPRLFKPSSTYNYEGFFPVANWFVSLARQFSTDKIMFWSMKPMLIYRSFDNKTSTFEINNTFNYVNDKKQHWFGASWIKDYGFALMAGTKFYYSKFGISYIFKFNDEQAGFNKNPVHEIQLIYNLRKLSSLDTAFINMEPPPQDTTLYDDDVAMEEIIIKDTVAEKDSIIIETEFPVHPDTLSEASREQLRQKFYRNYVILGAFSIKENAERRQRELISRYKFKAKIRQSPINNFYEVYVMASDNFDKADKFALQLQKRFKDRTIWILCVPRKPDEQQEDE</sequence>
<dbReference type="InterPro" id="IPR036680">
    <property type="entry name" value="SPOR-like_sf"/>
</dbReference>
<dbReference type="GO" id="GO:0042834">
    <property type="term" value="F:peptidoglycan binding"/>
    <property type="evidence" value="ECO:0007669"/>
    <property type="project" value="InterPro"/>
</dbReference>
<dbReference type="OrthoDB" id="976599at2"/>
<evidence type="ECO:0000256" key="1">
    <source>
        <dbReference type="SAM" id="SignalP"/>
    </source>
</evidence>
<evidence type="ECO:0000259" key="2">
    <source>
        <dbReference type="PROSITE" id="PS51724"/>
    </source>
</evidence>
<feature type="domain" description="SPOR" evidence="2">
    <location>
        <begin position="411"/>
        <end position="489"/>
    </location>
</feature>
<dbReference type="RefSeq" id="WP_101359273.1">
    <property type="nucleotide sequence ID" value="NZ_NKXO01000033.1"/>
</dbReference>
<feature type="chain" id="PRO_5014949979" description="SPOR domain-containing protein" evidence="1">
    <location>
        <begin position="21"/>
        <end position="501"/>
    </location>
</feature>
<dbReference type="Proteomes" id="UP000233387">
    <property type="component" value="Unassembled WGS sequence"/>
</dbReference>
<organism evidence="3 4">
    <name type="scientific">Raineya orbicola</name>
    <dbReference type="NCBI Taxonomy" id="2016530"/>
    <lineage>
        <taxon>Bacteria</taxon>
        <taxon>Pseudomonadati</taxon>
        <taxon>Bacteroidota</taxon>
        <taxon>Cytophagia</taxon>
        <taxon>Cytophagales</taxon>
        <taxon>Raineyaceae</taxon>
        <taxon>Raineya</taxon>
    </lineage>
</organism>
<feature type="signal peptide" evidence="1">
    <location>
        <begin position="1"/>
        <end position="20"/>
    </location>
</feature>
<keyword evidence="1" id="KW-0732">Signal</keyword>
<dbReference type="PROSITE" id="PS51724">
    <property type="entry name" value="SPOR"/>
    <property type="match status" value="1"/>
</dbReference>
<comment type="caution">
    <text evidence="3">The sequence shown here is derived from an EMBL/GenBank/DDBJ whole genome shotgun (WGS) entry which is preliminary data.</text>
</comment>
<dbReference type="InterPro" id="IPR019861">
    <property type="entry name" value="PorP/SprF_Bacteroidetes"/>
</dbReference>
<evidence type="ECO:0000313" key="3">
    <source>
        <dbReference type="EMBL" id="PKQ67454.1"/>
    </source>
</evidence>
<accession>A0A2N3IAQ6</accession>
<gene>
    <name evidence="3" type="ORF">Rain11_2007</name>
</gene>
<name>A0A2N3IAQ6_9BACT</name>
<keyword evidence="4" id="KW-1185">Reference proteome</keyword>
<dbReference type="AlphaFoldDB" id="A0A2N3IAQ6"/>
<protein>
    <recommendedName>
        <fullName evidence="2">SPOR domain-containing protein</fullName>
    </recommendedName>
</protein>